<dbReference type="InterPro" id="IPR024551">
    <property type="entry name" value="AspAT_Ic"/>
</dbReference>
<dbReference type="Pfam" id="PF12897">
    <property type="entry name" value="Asp_aminotransf"/>
    <property type="match status" value="1"/>
</dbReference>
<dbReference type="InterPro" id="IPR015421">
    <property type="entry name" value="PyrdxlP-dep_Trfase_major"/>
</dbReference>
<evidence type="ECO:0000313" key="1">
    <source>
        <dbReference type="EMBL" id="PWJ38467.1"/>
    </source>
</evidence>
<dbReference type="RefSeq" id="WP_109621564.1">
    <property type="nucleotide sequence ID" value="NZ_QGDO01000007.1"/>
</dbReference>
<dbReference type="PANTHER" id="PTHR43799:SF1">
    <property type="entry name" value="ASPARTATE AMINOTRANSFERASE"/>
    <property type="match status" value="1"/>
</dbReference>
<dbReference type="InterPro" id="IPR015422">
    <property type="entry name" value="PyrdxlP-dep_Trfase_small"/>
</dbReference>
<accession>A0A315Z5C3</accession>
<sequence length="412" mass="45252">MSSKLESLQLRYEEAKAKNLDLDMRRGKPGSEQLDLTLPMLDLVTSSDYKTAAGADTRNYGGIDGIPEMKTFFKEFLEVSSEDEVIVGGNSSLNLMHDTVARAMSHGVVGSELPWSKLGKVKFLCPSPGYDRHFSVCQHFGIEMITVDMTPEGPDCDQIEKLVAEDDSIKGIWVVPKYSNPTGITCSEEVVSRLAKMTTAATDFRIFWDNAYSVHHLADEGYQLANIFELCKAANTLDRVFIYGSSSKISFAGSGVAAMAGSKANMDWMKGHLSMSTIGPDKINQVRHMRFFKDFDGLKSHMKKHAEIIKPKFDTVIEVLEAELGGKGVATWTKPNGGYFISLDTNEGCAKRVVELADAVGVKLTGAGATFPYKNDPKDSNIRLAPTFPSIDEIRQAMEVVCLCVELADAEK</sequence>
<dbReference type="Gene3D" id="3.40.640.10">
    <property type="entry name" value="Type I PLP-dependent aspartate aminotransferase-like (Major domain)"/>
    <property type="match status" value="1"/>
</dbReference>
<organism evidence="1 2">
    <name type="scientific">Sediminitomix flava</name>
    <dbReference type="NCBI Taxonomy" id="379075"/>
    <lineage>
        <taxon>Bacteria</taxon>
        <taxon>Pseudomonadati</taxon>
        <taxon>Bacteroidota</taxon>
        <taxon>Cytophagia</taxon>
        <taxon>Cytophagales</taxon>
        <taxon>Flammeovirgaceae</taxon>
        <taxon>Sediminitomix</taxon>
    </lineage>
</organism>
<dbReference type="EMBL" id="QGDO01000007">
    <property type="protein sequence ID" value="PWJ38467.1"/>
    <property type="molecule type" value="Genomic_DNA"/>
</dbReference>
<dbReference type="PANTHER" id="PTHR43799">
    <property type="entry name" value="AMINOTRANSFERASE, PUTATIVE-RELATED"/>
    <property type="match status" value="1"/>
</dbReference>
<dbReference type="Proteomes" id="UP000245535">
    <property type="component" value="Unassembled WGS sequence"/>
</dbReference>
<reference evidence="1 2" key="1">
    <citation type="submission" date="2018-03" db="EMBL/GenBank/DDBJ databases">
        <title>Genomic Encyclopedia of Archaeal and Bacterial Type Strains, Phase II (KMG-II): from individual species to whole genera.</title>
        <authorList>
            <person name="Goeker M."/>
        </authorList>
    </citation>
    <scope>NUCLEOTIDE SEQUENCE [LARGE SCALE GENOMIC DNA]</scope>
    <source>
        <strain evidence="1 2">DSM 28229</strain>
    </source>
</reference>
<name>A0A315Z5C3_SEDFL</name>
<comment type="caution">
    <text evidence="1">The sequence shown here is derived from an EMBL/GenBank/DDBJ whole genome shotgun (WGS) entry which is preliminary data.</text>
</comment>
<proteinExistence type="predicted"/>
<dbReference type="InterPro" id="IPR015424">
    <property type="entry name" value="PyrdxlP-dep_Trfase"/>
</dbReference>
<dbReference type="AlphaFoldDB" id="A0A315Z5C3"/>
<gene>
    <name evidence="1" type="ORF">BC781_10757</name>
</gene>
<keyword evidence="2" id="KW-1185">Reference proteome</keyword>
<evidence type="ECO:0000313" key="2">
    <source>
        <dbReference type="Proteomes" id="UP000245535"/>
    </source>
</evidence>
<keyword evidence="1" id="KW-0238">DNA-binding</keyword>
<dbReference type="Gene3D" id="3.90.1150.10">
    <property type="entry name" value="Aspartate Aminotransferase, domain 1"/>
    <property type="match status" value="1"/>
</dbReference>
<dbReference type="OrthoDB" id="594134at2"/>
<dbReference type="GO" id="GO:0004069">
    <property type="term" value="F:L-aspartate:2-oxoglutarate aminotransferase activity"/>
    <property type="evidence" value="ECO:0007669"/>
    <property type="project" value="InterPro"/>
</dbReference>
<dbReference type="CDD" id="cd00609">
    <property type="entry name" value="AAT_like"/>
    <property type="match status" value="1"/>
</dbReference>
<dbReference type="GO" id="GO:0003677">
    <property type="term" value="F:DNA binding"/>
    <property type="evidence" value="ECO:0007669"/>
    <property type="project" value="UniProtKB-KW"/>
</dbReference>
<protein>
    <submittedName>
        <fullName evidence="1">DNA-binding transcriptional MocR family regulator</fullName>
    </submittedName>
</protein>
<dbReference type="SUPFAM" id="SSF53383">
    <property type="entry name" value="PLP-dependent transferases"/>
    <property type="match status" value="1"/>
</dbReference>